<feature type="non-terminal residue" evidence="1">
    <location>
        <position position="29"/>
    </location>
</feature>
<proteinExistence type="predicted"/>
<name>A0A0F9A2W2_9ZZZZ</name>
<comment type="caution">
    <text evidence="1">The sequence shown here is derived from an EMBL/GenBank/DDBJ whole genome shotgun (WGS) entry which is preliminary data.</text>
</comment>
<dbReference type="AlphaFoldDB" id="A0A0F9A2W2"/>
<dbReference type="EMBL" id="LAZR01048203">
    <property type="protein sequence ID" value="KKK92455.1"/>
    <property type="molecule type" value="Genomic_DNA"/>
</dbReference>
<reference evidence="1" key="1">
    <citation type="journal article" date="2015" name="Nature">
        <title>Complex archaea that bridge the gap between prokaryotes and eukaryotes.</title>
        <authorList>
            <person name="Spang A."/>
            <person name="Saw J.H."/>
            <person name="Jorgensen S.L."/>
            <person name="Zaremba-Niedzwiedzka K."/>
            <person name="Martijn J."/>
            <person name="Lind A.E."/>
            <person name="van Eijk R."/>
            <person name="Schleper C."/>
            <person name="Guy L."/>
            <person name="Ettema T.J."/>
        </authorList>
    </citation>
    <scope>NUCLEOTIDE SEQUENCE</scope>
</reference>
<protein>
    <submittedName>
        <fullName evidence="1">Uncharacterized protein</fullName>
    </submittedName>
</protein>
<sequence length="29" mass="3210">MEHVSVDLWAANLQVAPDSLQSWLASVEL</sequence>
<organism evidence="1">
    <name type="scientific">marine sediment metagenome</name>
    <dbReference type="NCBI Taxonomy" id="412755"/>
    <lineage>
        <taxon>unclassified sequences</taxon>
        <taxon>metagenomes</taxon>
        <taxon>ecological metagenomes</taxon>
    </lineage>
</organism>
<gene>
    <name evidence="1" type="ORF">LCGC14_2702780</name>
</gene>
<accession>A0A0F9A2W2</accession>
<evidence type="ECO:0000313" key="1">
    <source>
        <dbReference type="EMBL" id="KKK92455.1"/>
    </source>
</evidence>